<sequence length="540" mass="58591">MTMNTAQFVTSIVSLLGGPELNAEDIEWALGIPAGQRLLEWIVSQAVQQNANDATTDADALRVALQAISLEEDELCKLRRVTAVSRPATDQLALECKYIPPARLRTKEQSLIDEANLLESQAEVLKARLQQSKVASQNLAKAIKCIASEIEALDDDILASENNLSDLSLNADTVIQNSVKSSLGLLDACVRNSDSLEEDSCLSTLLSTRTSIVDRFHSQLRAIDTAAARLPTTEELQVECARLDAALYTPRAGGECLAAMGAAAAFDCEIAHLCEKLKNDPDAVSALVAQESKQNQHAQTPPSVKIDVATQVQAAWAHDQAAILEARGAVLDEVIAEFSDTLLPSLTSLEENLSARNAHLREAQALIGSLQEEIHDIVEDVQCAPQHQPQSDGETEAAADAELQAGLVKLLKQLKDFRPRDAPPLVLLSQEDILCELRAVYERQEISRHEEEAWAANLLPTLRSLEAAHAPLLNAVYADSAVNTSPPFARCVDIQAAYADAKAKADDLEGAINKLQEETKTLTNDRGKRLLDNFVAKWAK</sequence>
<gene>
    <name evidence="2" type="ORF">GGX14DRAFT_666027</name>
</gene>
<comment type="caution">
    <text evidence="2">The sequence shown here is derived from an EMBL/GenBank/DDBJ whole genome shotgun (WGS) entry which is preliminary data.</text>
</comment>
<evidence type="ECO:0000313" key="3">
    <source>
        <dbReference type="Proteomes" id="UP001219525"/>
    </source>
</evidence>
<evidence type="ECO:0000256" key="1">
    <source>
        <dbReference type="SAM" id="Coils"/>
    </source>
</evidence>
<dbReference type="AlphaFoldDB" id="A0AAD6Y2X6"/>
<feature type="coiled-coil region" evidence="1">
    <location>
        <begin position="108"/>
        <end position="170"/>
    </location>
</feature>
<accession>A0AAD6Y2X6</accession>
<keyword evidence="1" id="KW-0175">Coiled coil</keyword>
<reference evidence="2" key="1">
    <citation type="submission" date="2023-03" db="EMBL/GenBank/DDBJ databases">
        <title>Massive genome expansion in bonnet fungi (Mycena s.s.) driven by repeated elements and novel gene families across ecological guilds.</title>
        <authorList>
            <consortium name="Lawrence Berkeley National Laboratory"/>
            <person name="Harder C.B."/>
            <person name="Miyauchi S."/>
            <person name="Viragh M."/>
            <person name="Kuo A."/>
            <person name="Thoen E."/>
            <person name="Andreopoulos B."/>
            <person name="Lu D."/>
            <person name="Skrede I."/>
            <person name="Drula E."/>
            <person name="Henrissat B."/>
            <person name="Morin E."/>
            <person name="Kohler A."/>
            <person name="Barry K."/>
            <person name="LaButti K."/>
            <person name="Morin E."/>
            <person name="Salamov A."/>
            <person name="Lipzen A."/>
            <person name="Mereny Z."/>
            <person name="Hegedus B."/>
            <person name="Baldrian P."/>
            <person name="Stursova M."/>
            <person name="Weitz H."/>
            <person name="Taylor A."/>
            <person name="Grigoriev I.V."/>
            <person name="Nagy L.G."/>
            <person name="Martin F."/>
            <person name="Kauserud H."/>
        </authorList>
    </citation>
    <scope>NUCLEOTIDE SEQUENCE</scope>
    <source>
        <strain evidence="2">9144</strain>
    </source>
</reference>
<keyword evidence="3" id="KW-1185">Reference proteome</keyword>
<proteinExistence type="predicted"/>
<organism evidence="2 3">
    <name type="scientific">Mycena pura</name>
    <dbReference type="NCBI Taxonomy" id="153505"/>
    <lineage>
        <taxon>Eukaryota</taxon>
        <taxon>Fungi</taxon>
        <taxon>Dikarya</taxon>
        <taxon>Basidiomycota</taxon>
        <taxon>Agaricomycotina</taxon>
        <taxon>Agaricomycetes</taxon>
        <taxon>Agaricomycetidae</taxon>
        <taxon>Agaricales</taxon>
        <taxon>Marasmiineae</taxon>
        <taxon>Mycenaceae</taxon>
        <taxon>Mycena</taxon>
    </lineage>
</organism>
<dbReference type="EMBL" id="JARJCW010000072">
    <property type="protein sequence ID" value="KAJ7198559.1"/>
    <property type="molecule type" value="Genomic_DNA"/>
</dbReference>
<feature type="coiled-coil region" evidence="1">
    <location>
        <begin position="498"/>
        <end position="525"/>
    </location>
</feature>
<dbReference type="Proteomes" id="UP001219525">
    <property type="component" value="Unassembled WGS sequence"/>
</dbReference>
<evidence type="ECO:0000313" key="2">
    <source>
        <dbReference type="EMBL" id="KAJ7198559.1"/>
    </source>
</evidence>
<name>A0AAD6Y2X6_9AGAR</name>
<protein>
    <submittedName>
        <fullName evidence="2">Uncharacterized protein</fullName>
    </submittedName>
</protein>